<evidence type="ECO:0000313" key="7">
    <source>
        <dbReference type="EMBL" id="MEY6433078.1"/>
    </source>
</evidence>
<dbReference type="Gene3D" id="1.10.8.60">
    <property type="match status" value="1"/>
</dbReference>
<feature type="domain" description="AAA+ ATPase" evidence="6">
    <location>
        <begin position="263"/>
        <end position="396"/>
    </location>
</feature>
<evidence type="ECO:0000256" key="5">
    <source>
        <dbReference type="SAM" id="MobiDB-lite"/>
    </source>
</evidence>
<dbReference type="EMBL" id="JBDKXB010000015">
    <property type="protein sequence ID" value="MEY6433078.1"/>
    <property type="molecule type" value="Genomic_DNA"/>
</dbReference>
<keyword evidence="2" id="KW-0067">ATP-binding</keyword>
<comment type="caution">
    <text evidence="7">The sequence shown here is derived from an EMBL/GenBank/DDBJ whole genome shotgun (WGS) entry which is preliminary data.</text>
</comment>
<evidence type="ECO:0000256" key="3">
    <source>
        <dbReference type="ARBA" id="ARBA00038088"/>
    </source>
</evidence>
<proteinExistence type="inferred from homology"/>
<dbReference type="InterPro" id="IPR003593">
    <property type="entry name" value="AAA+_ATPase"/>
</dbReference>
<dbReference type="PANTHER" id="PTHR42960:SF1">
    <property type="entry name" value="YCF46 PROTEIN"/>
    <property type="match status" value="1"/>
</dbReference>
<dbReference type="SUPFAM" id="SSF52540">
    <property type="entry name" value="P-loop containing nucleoside triphosphate hydrolases"/>
    <property type="match status" value="2"/>
</dbReference>
<dbReference type="SMART" id="SM00382">
    <property type="entry name" value="AAA"/>
    <property type="match status" value="1"/>
</dbReference>
<dbReference type="RefSeq" id="WP_369667464.1">
    <property type="nucleotide sequence ID" value="NZ_JBDKXB010000015.1"/>
</dbReference>
<dbReference type="PANTHER" id="PTHR42960">
    <property type="entry name" value="YCF46 PROTEIN"/>
    <property type="match status" value="1"/>
</dbReference>
<dbReference type="InterPro" id="IPR052381">
    <property type="entry name" value="AAA_domain_protein"/>
</dbReference>
<evidence type="ECO:0000259" key="6">
    <source>
        <dbReference type="SMART" id="SM00382"/>
    </source>
</evidence>
<dbReference type="Pfam" id="PF00004">
    <property type="entry name" value="AAA"/>
    <property type="match status" value="1"/>
</dbReference>
<organism evidence="7 8">
    <name type="scientific">Thioalkalicoccus limnaeus</name>
    <dbReference type="NCBI Taxonomy" id="120681"/>
    <lineage>
        <taxon>Bacteria</taxon>
        <taxon>Pseudomonadati</taxon>
        <taxon>Pseudomonadota</taxon>
        <taxon>Gammaproteobacteria</taxon>
        <taxon>Chromatiales</taxon>
        <taxon>Chromatiaceae</taxon>
        <taxon>Thioalkalicoccus</taxon>
    </lineage>
</organism>
<reference evidence="7 8" key="1">
    <citation type="submission" date="2024-05" db="EMBL/GenBank/DDBJ databases">
        <title>Genome Sequence and Characterization of the New Strain Purple Sulfur Bacterium of Genus Thioalkalicoccus.</title>
        <authorList>
            <person name="Bryantseva I.A."/>
            <person name="Kyndt J.A."/>
            <person name="Imhoff J.F."/>
        </authorList>
    </citation>
    <scope>NUCLEOTIDE SEQUENCE [LARGE SCALE GENOMIC DNA]</scope>
    <source>
        <strain evidence="7 8">Um2</strain>
    </source>
</reference>
<keyword evidence="8" id="KW-1185">Reference proteome</keyword>
<dbReference type="Gene3D" id="3.40.50.300">
    <property type="entry name" value="P-loop containing nucleotide triphosphate hydrolases"/>
    <property type="match status" value="1"/>
</dbReference>
<comment type="similarity">
    <text evidence="3">Belongs to the AAA ATPase family. Highly divergent.</text>
</comment>
<evidence type="ECO:0000313" key="8">
    <source>
        <dbReference type="Proteomes" id="UP001564408"/>
    </source>
</evidence>
<sequence length="516" mass="57385">MSDAHDLELLLRSTTPILLIESREEPRIVQLFTRLALRLGEPAFCWTLTDGLRRIELDGLGPQRDLAPATAVLRHIKATSQRGLYLLLDLHPFLDEAVNVRLIKEIAQEYERLNRTLVLISHALTAPDEVRHLCARFDLRLPDRNRLLALIREEAQAWQHAIDGRAFRANREAVDQLARNLLGVTESDARRLIRNAIRKDGAITAEDVREVTRAKYELLSPGGVIGFEYDLSSFAEVAGLQNLKDWIARRRVGLLGGGDPTDLPKGIMLLGVQGGGKSLAAKAVAGQLGIPLLRVDFGALYDKYYGETERNLRQALSTADLMAPCVLWMDEIEKGLATGGDRDGLGQRVLGTLLTWMAERQTAVFIVATSNDIQRLPAELVRKGRLDEIFFVDLPDAEVRREIFAIHLRRRGLDPDRFDLARLAEHSRGFTGAGIEQAVVSARYAAKEGGDEPTTAMILDELRRTQPLSVVMDAQIDALRGWARGRTVPAHREPTPDDGDWSDGTRRDLESPPAPG</sequence>
<feature type="region of interest" description="Disordered" evidence="5">
    <location>
        <begin position="486"/>
        <end position="516"/>
    </location>
</feature>
<accession>A0ABV4BIF6</accession>
<keyword evidence="1" id="KW-0547">Nucleotide-binding</keyword>
<dbReference type="Proteomes" id="UP001564408">
    <property type="component" value="Unassembled WGS sequence"/>
</dbReference>
<evidence type="ECO:0000256" key="2">
    <source>
        <dbReference type="ARBA" id="ARBA00022840"/>
    </source>
</evidence>
<protein>
    <recommendedName>
        <fullName evidence="4">Uncharacterized AAA domain-containing protein ycf46</fullName>
    </recommendedName>
</protein>
<name>A0ABV4BIF6_9GAMM</name>
<gene>
    <name evidence="7" type="ORF">ABC977_11750</name>
</gene>
<dbReference type="InterPro" id="IPR027417">
    <property type="entry name" value="P-loop_NTPase"/>
</dbReference>
<evidence type="ECO:0000256" key="1">
    <source>
        <dbReference type="ARBA" id="ARBA00022741"/>
    </source>
</evidence>
<dbReference type="InterPro" id="IPR003959">
    <property type="entry name" value="ATPase_AAA_core"/>
</dbReference>
<evidence type="ECO:0000256" key="4">
    <source>
        <dbReference type="ARBA" id="ARBA00040480"/>
    </source>
</evidence>